<dbReference type="InterPro" id="IPR026444">
    <property type="entry name" value="Secre_tail"/>
</dbReference>
<dbReference type="Gene3D" id="2.60.40.10">
    <property type="entry name" value="Immunoglobulins"/>
    <property type="match status" value="1"/>
</dbReference>
<gene>
    <name evidence="1" type="ORF">ENT60_03095</name>
</gene>
<comment type="caution">
    <text evidence="1">The sequence shown here is derived from an EMBL/GenBank/DDBJ whole genome shotgun (WGS) entry which is preliminary data.</text>
</comment>
<dbReference type="Pfam" id="PF11551">
    <property type="entry name" value="Omp28"/>
    <property type="match status" value="1"/>
</dbReference>
<protein>
    <submittedName>
        <fullName evidence="1">Omp28-related outer membrane protein</fullName>
    </submittedName>
</protein>
<dbReference type="EMBL" id="DSZH01000146">
    <property type="protein sequence ID" value="HGU47536.1"/>
    <property type="molecule type" value="Genomic_DNA"/>
</dbReference>
<accession>A0A7C4S1Q6</accession>
<reference evidence="1" key="1">
    <citation type="journal article" date="2020" name="mSystems">
        <title>Genome- and Community-Level Interaction Insights into Carbon Utilization and Element Cycling Functions of Hydrothermarchaeota in Hydrothermal Sediment.</title>
        <authorList>
            <person name="Zhou Z."/>
            <person name="Liu Y."/>
            <person name="Xu W."/>
            <person name="Pan J."/>
            <person name="Luo Z.H."/>
            <person name="Li M."/>
        </authorList>
    </citation>
    <scope>NUCLEOTIDE SEQUENCE [LARGE SCALE GENOMIC DNA]</scope>
    <source>
        <strain evidence="1">SpSt-594</strain>
    </source>
</reference>
<dbReference type="NCBIfam" id="TIGR04183">
    <property type="entry name" value="Por_Secre_tail"/>
    <property type="match status" value="1"/>
</dbReference>
<evidence type="ECO:0000313" key="1">
    <source>
        <dbReference type="EMBL" id="HGU47536.1"/>
    </source>
</evidence>
<dbReference type="InterPro" id="IPR013783">
    <property type="entry name" value="Ig-like_fold"/>
</dbReference>
<sequence length="296" mass="34096">MLDQISSIYPTRIAAIEMHVSSAYPLYCAEARSKMYMYPPPYYYNGQWYYVTPYMWYDGKKGGTSYYNWQYLLEQRMGVTSDLNFEFSGWYNPNTRNGHIELTITNESGNPITGRLQFVITEDSIYYSAPNGDVWHNHVARDYLPDHNGEIITVPANSSISRSRDFTISTNWNPDKCKIIAFLQDNNLQPDSTKEVYQGGMIKIRELTAISEVTNISPKLTFIFNTGKPKIKLTCGNEGEFVLQIFSTDGKVLQTIKDYFVGKEKELSLNLKTKGIYFYKLNFSGKEYQGKLVNLQ</sequence>
<name>A0A7C4S1Q6_UNCW3</name>
<organism evidence="1">
    <name type="scientific">candidate division WOR-3 bacterium</name>
    <dbReference type="NCBI Taxonomy" id="2052148"/>
    <lineage>
        <taxon>Bacteria</taxon>
        <taxon>Bacteria division WOR-3</taxon>
    </lineage>
</organism>
<dbReference type="InterPro" id="IPR021615">
    <property type="entry name" value="Omp28"/>
</dbReference>
<dbReference type="AlphaFoldDB" id="A0A7C4S1Q6"/>
<proteinExistence type="predicted"/>